<dbReference type="SUPFAM" id="SSF82649">
    <property type="entry name" value="SufE/NifU"/>
    <property type="match status" value="1"/>
</dbReference>
<dbReference type="Pfam" id="PF02657">
    <property type="entry name" value="SufE"/>
    <property type="match status" value="1"/>
</dbReference>
<evidence type="ECO:0000256" key="1">
    <source>
        <dbReference type="ARBA" id="ARBA00010282"/>
    </source>
</evidence>
<evidence type="ECO:0000313" key="2">
    <source>
        <dbReference type="EMBL" id="QHN39142.1"/>
    </source>
</evidence>
<dbReference type="InterPro" id="IPR003808">
    <property type="entry name" value="Fe-S_metab-assoc_dom"/>
</dbReference>
<dbReference type="EMBL" id="CP045810">
    <property type="protein sequence ID" value="QHN39142.1"/>
    <property type="molecule type" value="Genomic_DNA"/>
</dbReference>
<dbReference type="RefSeq" id="WP_005188505.1">
    <property type="nucleotide sequence ID" value="NZ_CP045804.1"/>
</dbReference>
<reference evidence="2" key="1">
    <citation type="journal article" date="2021" name="Nat. Microbiol.">
        <title>Cocultivation of an ultrasmall environmental parasitic bacterium with lytic ability against bacteria associated with wastewater foams.</title>
        <authorList>
            <person name="Batinovic S."/>
            <person name="Rose J.J.A."/>
            <person name="Ratcliffe J."/>
            <person name="Seviour R.J."/>
            <person name="Petrovski S."/>
        </authorList>
    </citation>
    <scope>NUCLEOTIDE SEQUENCE</scope>
    <source>
        <strain evidence="2">CON44</strain>
    </source>
</reference>
<dbReference type="Gene3D" id="3.90.1010.10">
    <property type="match status" value="1"/>
</dbReference>
<comment type="similarity">
    <text evidence="1">Belongs to the SufE family.</text>
</comment>
<organism evidence="2">
    <name type="scientific">Gordonia amarae</name>
    <dbReference type="NCBI Taxonomy" id="36821"/>
    <lineage>
        <taxon>Bacteria</taxon>
        <taxon>Bacillati</taxon>
        <taxon>Actinomycetota</taxon>
        <taxon>Actinomycetes</taxon>
        <taxon>Mycobacteriales</taxon>
        <taxon>Gordoniaceae</taxon>
        <taxon>Gordonia</taxon>
    </lineage>
</organism>
<dbReference type="PANTHER" id="PTHR43597">
    <property type="entry name" value="SULFUR ACCEPTOR PROTEIN CSDE"/>
    <property type="match status" value="1"/>
</dbReference>
<accession>A0A857KWS8</accession>
<gene>
    <name evidence="2" type="ORF">GII30_08110</name>
</gene>
<dbReference type="AlphaFoldDB" id="A0A857KWS8"/>
<protein>
    <submittedName>
        <fullName evidence="2">Cysteine desulfuration protein SufE</fullName>
    </submittedName>
</protein>
<name>A0A857KWS8_9ACTN</name>
<proteinExistence type="inferred from homology"/>
<sequence length="139" mass="15044">MSVPEALAEIVDDFAALSDPDKVRLLLEFAGELPDLPDQLRTEAMEPVPECQSPVFLSVDASEPEHVRLYFSAPPEAPTTRGFASILFQGLDGASAEEILGVPGDFYHDLGLDKSVSPLRLRGMAGILGRIKAAVRRQI</sequence>
<dbReference type="PANTHER" id="PTHR43597:SF5">
    <property type="entry name" value="SUFE-LIKE PROTEIN 2, CHLOROPLASTIC"/>
    <property type="match status" value="1"/>
</dbReference>